<name>A0A9E7ULW2_METWO</name>
<sequence>MKIRGPDFSEGACGICHAVLKELTETGLEAKTMECPEGVRALISDRSGRTMGEGMDITWAPAILDAQIDAGLMDDDTADKLRPFLTSGTDRRKVAEMSGYGRVVNTASAVITHLWSEGGFIEILRQGPGIKVVFYSDKGDKIVSAASGFCPVCAINIAASRVPAIRKRISSSRSRNTGMEKYERGIINRVSWKRRRIHAELIEDGAVIGRNWGCCIAYATVRAEIDAGFGSRKWNILFRNYCDMCPLKHFWLEKPMGALGNRILERMGRAGVRETVRMEDYITVDIISGDDRVACGIGTLCSLSATVNAFLRSDASLILKPGPAEGFPYP</sequence>
<dbReference type="KEGG" id="mwo:MWSIV6_0118"/>
<dbReference type="AlphaFoldDB" id="A0A9E7ULW2"/>
<accession>A0A9E7ULW2</accession>
<reference evidence="1 3" key="2">
    <citation type="submission" date="2023-12" db="EMBL/GenBank/DDBJ databases">
        <title>Phenotypic and Genomic Characterization of Methanothermobacter wolfeii Strain BSEL, a CO2-Capturing Archaeon with Minimal Nutrient Requirements.</title>
        <authorList>
            <person name="Ale Enriquez F."/>
            <person name="Ahring B.K."/>
        </authorList>
    </citation>
    <scope>NUCLEOTIDE SEQUENCE [LARGE SCALE GENOMIC DNA]</scope>
    <source>
        <strain evidence="1 3">BSEL-1</strain>
    </source>
</reference>
<evidence type="ECO:0000313" key="1">
    <source>
        <dbReference type="EMBL" id="MEJ8543176.1"/>
    </source>
</evidence>
<dbReference type="Proteomes" id="UP001369247">
    <property type="component" value="Unassembled WGS sequence"/>
</dbReference>
<protein>
    <submittedName>
        <fullName evidence="2">Uncharacterized protein</fullName>
    </submittedName>
</protein>
<dbReference type="Proteomes" id="UP001065373">
    <property type="component" value="Chromosome"/>
</dbReference>
<dbReference type="EMBL" id="JAXUHJ010000010">
    <property type="protein sequence ID" value="MEJ8543176.1"/>
    <property type="molecule type" value="Genomic_DNA"/>
</dbReference>
<dbReference type="GeneID" id="58977780"/>
<reference evidence="2" key="1">
    <citation type="submission" date="2022-09" db="EMBL/GenBank/DDBJ databases">
        <title>Characterization of three MwoI isoschizomers from sequenced genome and metagenomes.</title>
        <authorList>
            <person name="Fomenkov A."/>
            <person name="Xu S.Y."/>
            <person name="Roberts R.J."/>
        </authorList>
    </citation>
    <scope>NUCLEOTIDE SEQUENCE</scope>
    <source>
        <strain evidence="2">DSM 2970</strain>
    </source>
</reference>
<evidence type="ECO:0000313" key="2">
    <source>
        <dbReference type="EMBL" id="UXH31850.1"/>
    </source>
</evidence>
<dbReference type="RefSeq" id="WP_074358294.1">
    <property type="nucleotide sequence ID" value="NZ_CP104550.1"/>
</dbReference>
<evidence type="ECO:0000313" key="3">
    <source>
        <dbReference type="Proteomes" id="UP001369247"/>
    </source>
</evidence>
<gene>
    <name evidence="2" type="ORF">N5910_00670</name>
    <name evidence="1" type="ORF">U2150_06710</name>
</gene>
<dbReference type="GeneID" id="75105720"/>
<keyword evidence="3" id="KW-1185">Reference proteome</keyword>
<dbReference type="EMBL" id="CP104550">
    <property type="protein sequence ID" value="UXH31850.1"/>
    <property type="molecule type" value="Genomic_DNA"/>
</dbReference>
<organism evidence="2">
    <name type="scientific">Methanothermobacter wolfeii</name>
    <name type="common">Methanobacterium wolfei</name>
    <dbReference type="NCBI Taxonomy" id="145261"/>
    <lineage>
        <taxon>Archaea</taxon>
        <taxon>Methanobacteriati</taxon>
        <taxon>Methanobacteriota</taxon>
        <taxon>Methanomada group</taxon>
        <taxon>Methanobacteria</taxon>
        <taxon>Methanobacteriales</taxon>
        <taxon>Methanobacteriaceae</taxon>
        <taxon>Methanothermobacter</taxon>
    </lineage>
</organism>
<proteinExistence type="predicted"/>